<feature type="non-terminal residue" evidence="3">
    <location>
        <position position="1"/>
    </location>
</feature>
<reference evidence="4" key="2">
    <citation type="submission" date="2014-11" db="EMBL/GenBank/DDBJ databases">
        <authorList>
            <person name="Zhu J."/>
            <person name="Qi W."/>
            <person name="Song R."/>
        </authorList>
    </citation>
    <scope>NUCLEOTIDE SEQUENCE</scope>
    <source>
        <strain evidence="4">WP1</strain>
    </source>
</reference>
<reference evidence="3 7" key="3">
    <citation type="journal article" date="2015" name="Front. Microbiol.">
        <title>Genome sequence of the plant growth promoting endophytic yeast Rhodotorula graminis WP1.</title>
        <authorList>
            <person name="Firrincieli A."/>
            <person name="Otillar R."/>
            <person name="Salamov A."/>
            <person name="Schmutz J."/>
            <person name="Khan Z."/>
            <person name="Redman R.S."/>
            <person name="Fleck N.D."/>
            <person name="Lindquist E."/>
            <person name="Grigoriev I.V."/>
            <person name="Doty S.L."/>
        </authorList>
    </citation>
    <scope>NUCLEOTIDE SEQUENCE [LARGE SCALE GENOMIC DNA]</scope>
    <source>
        <strain evidence="3 7">WP1</strain>
    </source>
</reference>
<organism evidence="3 7">
    <name type="scientific">Rhodotorula graminis (strain WP1)</name>
    <dbReference type="NCBI Taxonomy" id="578459"/>
    <lineage>
        <taxon>Eukaryota</taxon>
        <taxon>Fungi</taxon>
        <taxon>Dikarya</taxon>
        <taxon>Basidiomycota</taxon>
        <taxon>Pucciniomycotina</taxon>
        <taxon>Microbotryomycetes</taxon>
        <taxon>Sporidiobolales</taxon>
        <taxon>Sporidiobolaceae</taxon>
        <taxon>Rhodotorula</taxon>
    </lineage>
</organism>
<dbReference type="AlphaFoldDB" id="A0A0P9EDN6"/>
<accession>A0A0P9EDN6</accession>
<keyword evidence="7" id="KW-1185">Reference proteome</keyword>
<dbReference type="Proteomes" id="UP000053890">
    <property type="component" value="Unassembled WGS sequence"/>
</dbReference>
<sequence>ANPFPEVTDLFCRLPLSTLFYGLEADHLGDLMRIWVRSRARLFHSLGFSRAVEDAPDSTK</sequence>
<protein>
    <submittedName>
        <fullName evidence="3">Uncharacterized protein</fullName>
    </submittedName>
</protein>
<dbReference type="EMBL" id="KQ474094">
    <property type="protein sequence ID" value="KPV71459.1"/>
    <property type="molecule type" value="Genomic_DNA"/>
</dbReference>
<evidence type="ECO:0000313" key="4">
    <source>
        <dbReference type="EMBL" id="KPV71477.1"/>
    </source>
</evidence>
<evidence type="ECO:0000313" key="1">
    <source>
        <dbReference type="EMBL" id="KPV71459.1"/>
    </source>
</evidence>
<evidence type="ECO:0000313" key="5">
    <source>
        <dbReference type="EMBL" id="KPV71483.1"/>
    </source>
</evidence>
<evidence type="ECO:0000313" key="7">
    <source>
        <dbReference type="Proteomes" id="UP000053890"/>
    </source>
</evidence>
<name>A0A0P9EDN6_RHOGW</name>
<dbReference type="EMBL" id="KQ474094">
    <property type="protein sequence ID" value="KPV71465.1"/>
    <property type="molecule type" value="Genomic_DNA"/>
</dbReference>
<evidence type="ECO:0000313" key="2">
    <source>
        <dbReference type="EMBL" id="KPV71465.1"/>
    </source>
</evidence>
<reference evidence="3" key="1">
    <citation type="submission" date="2014-11" db="EMBL/GenBank/DDBJ databases">
        <authorList>
            <consortium name="DOE Joint Genome Institute"/>
            <person name="Otillar R.P."/>
            <person name="Baum A."/>
            <person name="Fleck N.D."/>
            <person name="Khorasani M."/>
            <person name="Zhou S."/>
            <person name="Khan Z."/>
            <person name="Redman R."/>
            <person name="Lindquist E."/>
            <person name="Schmutz J."/>
            <person name="Salamov A."/>
            <person name="Grigoriev I.V."/>
            <person name="Doty S.L."/>
            <person name="Nordberg H.P."/>
            <person name="Cantor M.N."/>
            <person name="Hua S.X."/>
        </authorList>
    </citation>
    <scope>NUCLEOTIDE SEQUENCE</scope>
    <source>
        <strain evidence="3">WP1</strain>
    </source>
</reference>
<dbReference type="EMBL" id="KQ474094">
    <property type="protein sequence ID" value="KPV71471.1"/>
    <property type="molecule type" value="Genomic_DNA"/>
</dbReference>
<gene>
    <name evidence="1" type="ORF">RHOBADRAFT_19396</name>
    <name evidence="6" type="ORF">RHOBADRAFT_19430</name>
    <name evidence="2" type="ORF">RHOBADRAFT_19440</name>
    <name evidence="3" type="ORF">RHOBADRAFT_19497</name>
    <name evidence="5" type="ORF">RHOBADRAFT_19505</name>
    <name evidence="4" type="ORF">RHOBADRAFT_19514</name>
</gene>
<dbReference type="EMBL" id="KQ474094">
    <property type="protein sequence ID" value="KPV71490.1"/>
    <property type="molecule type" value="Genomic_DNA"/>
</dbReference>
<dbReference type="EMBL" id="KQ474094">
    <property type="protein sequence ID" value="KPV71483.1"/>
    <property type="molecule type" value="Genomic_DNA"/>
</dbReference>
<evidence type="ECO:0000313" key="6">
    <source>
        <dbReference type="EMBL" id="KPV71490.1"/>
    </source>
</evidence>
<dbReference type="EMBL" id="KQ474094">
    <property type="protein sequence ID" value="KPV71477.1"/>
    <property type="molecule type" value="Genomic_DNA"/>
</dbReference>
<dbReference type="PANTHER" id="PTHR34141:SF1">
    <property type="match status" value="1"/>
</dbReference>
<proteinExistence type="predicted"/>
<dbReference type="STRING" id="578459.A0A0P9EDN6"/>
<dbReference type="PANTHER" id="PTHR34141">
    <property type="match status" value="1"/>
</dbReference>
<evidence type="ECO:0000313" key="3">
    <source>
        <dbReference type="EMBL" id="KPV71471.1"/>
    </source>
</evidence>